<name>G8TY07_SULAD</name>
<gene>
    <name evidence="1" type="ordered locus">Sulac_2752</name>
</gene>
<reference evidence="1 2" key="2">
    <citation type="journal article" date="2012" name="Stand. Genomic Sci.">
        <title>Complete genome sequence of the moderately thermophilic mineral-sulfide-oxidizing firmicute Sulfobacillus acidophilus type strain (NAL(T)).</title>
        <authorList>
            <person name="Anderson I."/>
            <person name="Chertkov O."/>
            <person name="Chen A."/>
            <person name="Saunders E."/>
            <person name="Lapidus A."/>
            <person name="Nolan M."/>
            <person name="Lucas S."/>
            <person name="Hammon N."/>
            <person name="Deshpande S."/>
            <person name="Cheng J.F."/>
            <person name="Han C."/>
            <person name="Tapia R."/>
            <person name="Goodwin L.A."/>
            <person name="Pitluck S."/>
            <person name="Liolios K."/>
            <person name="Pagani I."/>
            <person name="Ivanova N."/>
            <person name="Mikhailova N."/>
            <person name="Pati A."/>
            <person name="Palaniappan K."/>
            <person name="Land M."/>
            <person name="Pan C."/>
            <person name="Rohde M."/>
            <person name="Pukall R."/>
            <person name="Goker M."/>
            <person name="Detter J.C."/>
            <person name="Woyke T."/>
            <person name="Bristow J."/>
            <person name="Eisen J.A."/>
            <person name="Markowitz V."/>
            <person name="Hugenholtz P."/>
            <person name="Kyrpides N.C."/>
            <person name="Klenk H.P."/>
            <person name="Mavromatis K."/>
        </authorList>
    </citation>
    <scope>NUCLEOTIDE SEQUENCE [LARGE SCALE GENOMIC DNA]</scope>
    <source>
        <strain evidence="2">ATCC 700253 / DSM 10332 / NAL</strain>
    </source>
</reference>
<protein>
    <submittedName>
        <fullName evidence="1">Uncharacterized protein</fullName>
    </submittedName>
</protein>
<dbReference type="HOGENOM" id="CLU_2829652_0_0_9"/>
<evidence type="ECO:0000313" key="2">
    <source>
        <dbReference type="Proteomes" id="UP000005439"/>
    </source>
</evidence>
<dbReference type="KEGG" id="sap:Sulac_2752"/>
<dbReference type="Proteomes" id="UP000005439">
    <property type="component" value="Chromosome"/>
</dbReference>
<sequence length="66" mass="7795">MMAEIEPLRVRRRCGHDDILQVQPPWEYVRAVAGQEVCWRCQRIKGTAKAKVDHGADSINLWFFRR</sequence>
<dbReference type="EMBL" id="CP003179">
    <property type="protein sequence ID" value="AEW06213.1"/>
    <property type="molecule type" value="Genomic_DNA"/>
</dbReference>
<evidence type="ECO:0000313" key="1">
    <source>
        <dbReference type="EMBL" id="AEW06213.1"/>
    </source>
</evidence>
<dbReference type="AlphaFoldDB" id="G8TY07"/>
<keyword evidence="2" id="KW-1185">Reference proteome</keyword>
<dbReference type="STRING" id="679936.Sulac_2752"/>
<reference evidence="2" key="1">
    <citation type="submission" date="2011-12" db="EMBL/GenBank/DDBJ databases">
        <title>The complete genome of chromosome of Sulfobacillus acidophilus DSM 10332.</title>
        <authorList>
            <person name="Lucas S."/>
            <person name="Han J."/>
            <person name="Lapidus A."/>
            <person name="Bruce D."/>
            <person name="Goodwin L."/>
            <person name="Pitluck S."/>
            <person name="Peters L."/>
            <person name="Kyrpides N."/>
            <person name="Mavromatis K."/>
            <person name="Ivanova N."/>
            <person name="Mikhailova N."/>
            <person name="Chertkov O."/>
            <person name="Saunders E."/>
            <person name="Detter J.C."/>
            <person name="Tapia R."/>
            <person name="Han C."/>
            <person name="Land M."/>
            <person name="Hauser L."/>
            <person name="Markowitz V."/>
            <person name="Cheng J.-F."/>
            <person name="Hugenholtz P."/>
            <person name="Woyke T."/>
            <person name="Wu D."/>
            <person name="Pukall R."/>
            <person name="Gehrich-Schroeter G."/>
            <person name="Schneider S."/>
            <person name="Klenk H.-P."/>
            <person name="Eisen J.A."/>
        </authorList>
    </citation>
    <scope>NUCLEOTIDE SEQUENCE [LARGE SCALE GENOMIC DNA]</scope>
    <source>
        <strain evidence="2">ATCC 700253 / DSM 10332 / NAL</strain>
    </source>
</reference>
<organism evidence="1 2">
    <name type="scientific">Sulfobacillus acidophilus (strain ATCC 700253 / DSM 10332 / NAL)</name>
    <dbReference type="NCBI Taxonomy" id="679936"/>
    <lineage>
        <taxon>Bacteria</taxon>
        <taxon>Bacillati</taxon>
        <taxon>Bacillota</taxon>
        <taxon>Clostridia</taxon>
        <taxon>Eubacteriales</taxon>
        <taxon>Clostridiales Family XVII. Incertae Sedis</taxon>
        <taxon>Sulfobacillus</taxon>
    </lineage>
</organism>
<proteinExistence type="predicted"/>
<accession>G8TY07</accession>